<feature type="region of interest" description="Disordered" evidence="1">
    <location>
        <begin position="237"/>
        <end position="269"/>
    </location>
</feature>
<dbReference type="PANTHER" id="PTHR46579">
    <property type="entry name" value="F5/8 TYPE C DOMAIN-CONTAINING PROTEIN-RELATED"/>
    <property type="match status" value="1"/>
</dbReference>
<evidence type="ECO:0000256" key="1">
    <source>
        <dbReference type="SAM" id="MobiDB-lite"/>
    </source>
</evidence>
<proteinExistence type="predicted"/>
<feature type="non-terminal residue" evidence="2">
    <location>
        <position position="1"/>
    </location>
</feature>
<feature type="region of interest" description="Disordered" evidence="1">
    <location>
        <begin position="176"/>
        <end position="212"/>
    </location>
</feature>
<feature type="compositionally biased region" description="Acidic residues" evidence="1">
    <location>
        <begin position="835"/>
        <end position="845"/>
    </location>
</feature>
<feature type="compositionally biased region" description="Basic and acidic residues" evidence="1">
    <location>
        <begin position="770"/>
        <end position="802"/>
    </location>
</feature>
<dbReference type="PANTHER" id="PTHR46579:SF2">
    <property type="entry name" value="C2H2-TYPE DOMAIN-CONTAINING PROTEIN"/>
    <property type="match status" value="1"/>
</dbReference>
<sequence length="1145" mass="128727">FEDPPTLTLWVTAHTPQIAKADGLIYQSPRTIVDQYIGYPNERRAPEWTRRANKTFEFQQPRAVFVHTFLRLALNQWNLPVQGRLLQMHLWVQSAARAKRVAWRGGDDDLIRGEFAARSRLPDAMGQRVRAVQRGARDSPIAPARPHPRARGVGTPSTPAGITRIVHAEWTGAQVEDQAESLPPGIIPNDNWELEGDISSEDDDAEPPPSPILPIREGTAPRPSVFHAEEPQLLRNPFGIPLIPDHKRRENSPDPFRDDGATAADPFRSRSSIHPDNGVYMLYALVAWLHTQFHLPFRACNAMLVITALIIQSFGIAVSAPVSTTLPTVLKKLGVEPTIRVHPVCPKCLEVYPDSKDTPAVCPLCQTNIFKTGRTHTGRERTEKDREPELRYATRSLASQMAEIVSLPGMEDELDEWRKKARKAGEYDDFFDGAISRELKGHDSKPFFANGAMDHDGPGHELRVGVTLGADWFSYLRSQISSSHTSGPISFNIVNLAAHHRYRTANLLLDGVMPGPKEQDPDQTQRYMRLTVNQLLDLWENGIMVRARRYPEGRLLRVALVGICCDKPAAHKLGGFGSHSHTHFCTRCWISKSEKPTPAAFQDGAFPRRTNYEHREKCNDYANLKTAAARAAFVTEHAVRWSEFSRLPYFNIVRMVVIDPMHNLLLGLVKTHFYHIWVQGKVLREKKELCGLHKILAEIIMPAELGRLPSLIGIPAGGSLTADQWLLLAVVVAPVAIPQLWHDYMPENVEGQRLQRAALIASKIAKQKKKSEAQKARTAERKKEREEEKRQEKAAKELEKLAKKAQKAANTLPEEAPAPAEKKAHRKHKKKQQDDDGSGDDPDEDVPSRLHPDDPDNFIKLSTALRLLLARHLTEADISTSDALLREYCTELIKLYGPDVIRPNHHYAMHTAECVRDYGPLHGFWTFLFERLNKVLKSYKTNNHSGGELETSFSREFHRTVAAARMLAADGHKDAPAPMQVMVDSMYRASSDDRGTVQALARELDEAHQDDDIVFQLSTRHESRDLNVNMYHGILKYVRDTFPTLQLRSVFEASSSGFQPFPLRAKFYDHAIIRGSRYVASSRGANARNSYVQVAIDDAGNSRVGELTDVISVDLPGTGKSLMFGLVAWLIPLDLDVHLTLWQKL</sequence>
<feature type="compositionally biased region" description="Basic and acidic residues" evidence="1">
    <location>
        <begin position="244"/>
        <end position="260"/>
    </location>
</feature>
<evidence type="ECO:0000313" key="3">
    <source>
        <dbReference type="Proteomes" id="UP000076532"/>
    </source>
</evidence>
<organism evidence="2 3">
    <name type="scientific">Athelia psychrophila</name>
    <dbReference type="NCBI Taxonomy" id="1759441"/>
    <lineage>
        <taxon>Eukaryota</taxon>
        <taxon>Fungi</taxon>
        <taxon>Dikarya</taxon>
        <taxon>Basidiomycota</taxon>
        <taxon>Agaricomycotina</taxon>
        <taxon>Agaricomycetes</taxon>
        <taxon>Agaricomycetidae</taxon>
        <taxon>Atheliales</taxon>
        <taxon>Atheliaceae</taxon>
        <taxon>Athelia</taxon>
    </lineage>
</organism>
<feature type="compositionally biased region" description="Low complexity" evidence="1">
    <location>
        <begin position="807"/>
        <end position="819"/>
    </location>
</feature>
<dbReference type="AlphaFoldDB" id="A0A167U8X4"/>
<feature type="compositionally biased region" description="Acidic residues" evidence="1">
    <location>
        <begin position="192"/>
        <end position="206"/>
    </location>
</feature>
<feature type="region of interest" description="Disordered" evidence="1">
    <location>
        <begin position="131"/>
        <end position="160"/>
    </location>
</feature>
<feature type="region of interest" description="Disordered" evidence="1">
    <location>
        <begin position="765"/>
        <end position="857"/>
    </location>
</feature>
<name>A0A167U8X4_9AGAM</name>
<reference evidence="2 3" key="1">
    <citation type="journal article" date="2016" name="Mol. Biol. Evol.">
        <title>Comparative Genomics of Early-Diverging Mushroom-Forming Fungi Provides Insights into the Origins of Lignocellulose Decay Capabilities.</title>
        <authorList>
            <person name="Nagy L.G."/>
            <person name="Riley R."/>
            <person name="Tritt A."/>
            <person name="Adam C."/>
            <person name="Daum C."/>
            <person name="Floudas D."/>
            <person name="Sun H."/>
            <person name="Yadav J.S."/>
            <person name="Pangilinan J."/>
            <person name="Larsson K.H."/>
            <person name="Matsuura K."/>
            <person name="Barry K."/>
            <person name="Labutti K."/>
            <person name="Kuo R."/>
            <person name="Ohm R.A."/>
            <person name="Bhattacharya S.S."/>
            <person name="Shirouzu T."/>
            <person name="Yoshinaga Y."/>
            <person name="Martin F.M."/>
            <person name="Grigoriev I.V."/>
            <person name="Hibbett D.S."/>
        </authorList>
    </citation>
    <scope>NUCLEOTIDE SEQUENCE [LARGE SCALE GENOMIC DNA]</scope>
    <source>
        <strain evidence="2 3">CBS 109695</strain>
    </source>
</reference>
<gene>
    <name evidence="2" type="ORF">FIBSPDRAFT_768548</name>
</gene>
<protein>
    <submittedName>
        <fullName evidence="2">Uncharacterized protein</fullName>
    </submittedName>
</protein>
<accession>A0A167U8X4</accession>
<keyword evidence="3" id="KW-1185">Reference proteome</keyword>
<dbReference type="Proteomes" id="UP000076532">
    <property type="component" value="Unassembled WGS sequence"/>
</dbReference>
<dbReference type="OrthoDB" id="3239894at2759"/>
<dbReference type="EMBL" id="KV418017">
    <property type="protein sequence ID" value="KZP03704.1"/>
    <property type="molecule type" value="Genomic_DNA"/>
</dbReference>
<evidence type="ECO:0000313" key="2">
    <source>
        <dbReference type="EMBL" id="KZP03704.1"/>
    </source>
</evidence>